<dbReference type="Gene3D" id="1.25.40.10">
    <property type="entry name" value="Tetratricopeptide repeat domain"/>
    <property type="match status" value="2"/>
</dbReference>
<dbReference type="InterPro" id="IPR052308">
    <property type="entry name" value="PPR_domain-containing"/>
</dbReference>
<dbReference type="PANTHER" id="PTHR47937:SF5">
    <property type="entry name" value="PENTATRICOPEPTIDE REPEAT-CONTAINING PROTEIN"/>
    <property type="match status" value="1"/>
</dbReference>
<dbReference type="EMBL" id="JABCRI010000014">
    <property type="protein sequence ID" value="KAF8393763.1"/>
    <property type="molecule type" value="Genomic_DNA"/>
</dbReference>
<dbReference type="OrthoDB" id="185373at2759"/>
<keyword evidence="3" id="KW-0175">Coiled coil</keyword>
<name>A0A835D7Y3_TETSI</name>
<dbReference type="AlphaFoldDB" id="A0A835D7Y3"/>
<keyword evidence="1" id="KW-0677">Repeat</keyword>
<proteinExistence type="predicted"/>
<feature type="repeat" description="PPR" evidence="2">
    <location>
        <begin position="148"/>
        <end position="182"/>
    </location>
</feature>
<feature type="coiled-coil region" evidence="3">
    <location>
        <begin position="262"/>
        <end position="292"/>
    </location>
</feature>
<dbReference type="InterPro" id="IPR002885">
    <property type="entry name" value="PPR_rpt"/>
</dbReference>
<dbReference type="PANTHER" id="PTHR47937">
    <property type="entry name" value="PLASTID TRANSCRIPTIONALLY ACTIVE CHROMOSOME 2-LIKE PROTEIN"/>
    <property type="match status" value="1"/>
</dbReference>
<evidence type="ECO:0000256" key="2">
    <source>
        <dbReference type="PROSITE-ProRule" id="PRU00708"/>
    </source>
</evidence>
<comment type="caution">
    <text evidence="4">The sequence shown here is derived from an EMBL/GenBank/DDBJ whole genome shotgun (WGS) entry which is preliminary data.</text>
</comment>
<dbReference type="Pfam" id="PF01535">
    <property type="entry name" value="PPR"/>
    <property type="match status" value="3"/>
</dbReference>
<gene>
    <name evidence="4" type="ORF">HHK36_019961</name>
</gene>
<dbReference type="PROSITE" id="PS51375">
    <property type="entry name" value="PPR"/>
    <property type="match status" value="2"/>
</dbReference>
<evidence type="ECO:0000313" key="4">
    <source>
        <dbReference type="EMBL" id="KAF8393763.1"/>
    </source>
</evidence>
<accession>A0A835D7Y3</accession>
<dbReference type="InterPro" id="IPR011990">
    <property type="entry name" value="TPR-like_helical_dom_sf"/>
</dbReference>
<feature type="repeat" description="PPR" evidence="2">
    <location>
        <begin position="235"/>
        <end position="265"/>
    </location>
</feature>
<organism evidence="4 5">
    <name type="scientific">Tetracentron sinense</name>
    <name type="common">Spur-leaf</name>
    <dbReference type="NCBI Taxonomy" id="13715"/>
    <lineage>
        <taxon>Eukaryota</taxon>
        <taxon>Viridiplantae</taxon>
        <taxon>Streptophyta</taxon>
        <taxon>Embryophyta</taxon>
        <taxon>Tracheophyta</taxon>
        <taxon>Spermatophyta</taxon>
        <taxon>Magnoliopsida</taxon>
        <taxon>Trochodendrales</taxon>
        <taxon>Trochodendraceae</taxon>
        <taxon>Tetracentron</taxon>
    </lineage>
</organism>
<evidence type="ECO:0000256" key="1">
    <source>
        <dbReference type="ARBA" id="ARBA00022737"/>
    </source>
</evidence>
<evidence type="ECO:0000256" key="3">
    <source>
        <dbReference type="SAM" id="Coils"/>
    </source>
</evidence>
<sequence>MTSEDTTTDNGYAGAVMDGRYCYHSGEAHRRRPTIFTCNSIMAALLRQSRYSDLLLVDQALQFEDEMVAKGFAPNPVVYNYLMLGRVKKSDSDGVLDLYNELKEKLGFVSNGIVCGSLMKGYFFKEMEKEAMYCYIEVVGENSMVRMGAMAYNSVLNALCKNGKLNEVVVLFDRMMEEHNPPRLIMGTLIRKMVEMGLRTNLVAFNKVVSGLLQVEKIEEAMGFFYQMVEKLKMDAASYEVILRALCDAGKLDEVLKIVDEIWREEDLVRLLEKEREKAEALAKEVESAAVTNAIATTAVEIQTKEVEVEASIVNEATVESVLVNGDVQVNNGENAGEAASIEAGIADVELAEEESKGDKSTEEIKI</sequence>
<dbReference type="NCBIfam" id="TIGR00756">
    <property type="entry name" value="PPR"/>
    <property type="match status" value="2"/>
</dbReference>
<dbReference type="Proteomes" id="UP000655225">
    <property type="component" value="Unassembled WGS sequence"/>
</dbReference>
<keyword evidence="5" id="KW-1185">Reference proteome</keyword>
<evidence type="ECO:0000313" key="5">
    <source>
        <dbReference type="Proteomes" id="UP000655225"/>
    </source>
</evidence>
<evidence type="ECO:0008006" key="6">
    <source>
        <dbReference type="Google" id="ProtNLM"/>
    </source>
</evidence>
<protein>
    <recommendedName>
        <fullName evidence="6">Pentatricopeptide repeat-containing protein</fullName>
    </recommendedName>
</protein>
<reference evidence="4 5" key="1">
    <citation type="submission" date="2020-04" db="EMBL/GenBank/DDBJ databases">
        <title>Plant Genome Project.</title>
        <authorList>
            <person name="Zhang R.-G."/>
        </authorList>
    </citation>
    <scope>NUCLEOTIDE SEQUENCE [LARGE SCALE GENOMIC DNA]</scope>
    <source>
        <strain evidence="4">YNK0</strain>
        <tissue evidence="4">Leaf</tissue>
    </source>
</reference>